<evidence type="ECO:0000256" key="1">
    <source>
        <dbReference type="ARBA" id="ARBA00023015"/>
    </source>
</evidence>
<dbReference type="GO" id="GO:0003677">
    <property type="term" value="F:DNA binding"/>
    <property type="evidence" value="ECO:0007669"/>
    <property type="project" value="UniProtKB-KW"/>
</dbReference>
<dbReference type="InterPro" id="IPR011991">
    <property type="entry name" value="ArsR-like_HTH"/>
</dbReference>
<keyword evidence="7" id="KW-1185">Reference proteome</keyword>
<dbReference type="PANTHER" id="PTHR33154:SF15">
    <property type="entry name" value="REGULATORY PROTEIN ARSR"/>
    <property type="match status" value="1"/>
</dbReference>
<dbReference type="Proteomes" id="UP000642070">
    <property type="component" value="Unassembled WGS sequence"/>
</dbReference>
<keyword evidence="1" id="KW-0805">Transcription regulation</keyword>
<evidence type="ECO:0000256" key="3">
    <source>
        <dbReference type="ARBA" id="ARBA00023163"/>
    </source>
</evidence>
<protein>
    <submittedName>
        <fullName evidence="6">Transcriptional regulator</fullName>
    </submittedName>
</protein>
<dbReference type="CDD" id="cd00090">
    <property type="entry name" value="HTH_ARSR"/>
    <property type="match status" value="1"/>
</dbReference>
<evidence type="ECO:0000256" key="2">
    <source>
        <dbReference type="ARBA" id="ARBA00023125"/>
    </source>
</evidence>
<evidence type="ECO:0000256" key="4">
    <source>
        <dbReference type="SAM" id="MobiDB-lite"/>
    </source>
</evidence>
<keyword evidence="2" id="KW-0238">DNA-binding</keyword>
<keyword evidence="3" id="KW-0804">Transcription</keyword>
<proteinExistence type="predicted"/>
<dbReference type="EMBL" id="BMPI01000049">
    <property type="protein sequence ID" value="GGM63984.1"/>
    <property type="molecule type" value="Genomic_DNA"/>
</dbReference>
<feature type="region of interest" description="Disordered" evidence="4">
    <location>
        <begin position="184"/>
        <end position="206"/>
    </location>
</feature>
<reference evidence="6" key="1">
    <citation type="journal article" date="2014" name="Int. J. Syst. Evol. Microbiol.">
        <title>Complete genome sequence of Corynebacterium casei LMG S-19264T (=DSM 44701T), isolated from a smear-ripened cheese.</title>
        <authorList>
            <consortium name="US DOE Joint Genome Institute (JGI-PGF)"/>
            <person name="Walter F."/>
            <person name="Albersmeier A."/>
            <person name="Kalinowski J."/>
            <person name="Ruckert C."/>
        </authorList>
    </citation>
    <scope>NUCLEOTIDE SEQUENCE</scope>
    <source>
        <strain evidence="6">JCM 19831</strain>
    </source>
</reference>
<dbReference type="SUPFAM" id="SSF46785">
    <property type="entry name" value="Winged helix' DNA-binding domain"/>
    <property type="match status" value="1"/>
</dbReference>
<reference evidence="6" key="2">
    <citation type="submission" date="2020-09" db="EMBL/GenBank/DDBJ databases">
        <authorList>
            <person name="Sun Q."/>
            <person name="Ohkuma M."/>
        </authorList>
    </citation>
    <scope>NUCLEOTIDE SEQUENCE</scope>
    <source>
        <strain evidence="6">JCM 19831</strain>
    </source>
</reference>
<accession>A0A917X488</accession>
<comment type="caution">
    <text evidence="6">The sequence shown here is derived from an EMBL/GenBank/DDBJ whole genome shotgun (WGS) entry which is preliminary data.</text>
</comment>
<sequence length="206" mass="22897">MCRAVRTVTRSTLGGVAEENPGRRAQVRDAATMRALAHPARIAIVDRLFTGEPATATELAEVSGLSPSATSYHLRELAKAGLIEEAPSRGDGRERVWQSQLRGLNIETPPERGAAERAADRELTQMYLDREDQRAREWLARREDEPYEWYRAATAAGVQVVVTAEEMEQLNAKILAVLEPFARRNRTDPPAGARPVDVSYRVVPRP</sequence>
<dbReference type="InterPro" id="IPR051081">
    <property type="entry name" value="HTH_MetalResp_TranReg"/>
</dbReference>
<dbReference type="InterPro" id="IPR001845">
    <property type="entry name" value="HTH_ArsR_DNA-bd_dom"/>
</dbReference>
<gene>
    <name evidence="6" type="ORF">GCM10007977_076910</name>
</gene>
<dbReference type="Gene3D" id="1.10.10.10">
    <property type="entry name" value="Winged helix-like DNA-binding domain superfamily/Winged helix DNA-binding domain"/>
    <property type="match status" value="1"/>
</dbReference>
<dbReference type="InterPro" id="IPR036390">
    <property type="entry name" value="WH_DNA-bd_sf"/>
</dbReference>
<dbReference type="Pfam" id="PF12840">
    <property type="entry name" value="HTH_20"/>
    <property type="match status" value="1"/>
</dbReference>
<dbReference type="GO" id="GO:0003700">
    <property type="term" value="F:DNA-binding transcription factor activity"/>
    <property type="evidence" value="ECO:0007669"/>
    <property type="project" value="InterPro"/>
</dbReference>
<dbReference type="InterPro" id="IPR036388">
    <property type="entry name" value="WH-like_DNA-bd_sf"/>
</dbReference>
<dbReference type="SMART" id="SM00418">
    <property type="entry name" value="HTH_ARSR"/>
    <property type="match status" value="1"/>
</dbReference>
<name>A0A917X488_9ACTN</name>
<dbReference type="AlphaFoldDB" id="A0A917X488"/>
<evidence type="ECO:0000313" key="6">
    <source>
        <dbReference type="EMBL" id="GGM63984.1"/>
    </source>
</evidence>
<dbReference type="PANTHER" id="PTHR33154">
    <property type="entry name" value="TRANSCRIPTIONAL REGULATOR, ARSR FAMILY"/>
    <property type="match status" value="1"/>
</dbReference>
<evidence type="ECO:0000313" key="7">
    <source>
        <dbReference type="Proteomes" id="UP000642070"/>
    </source>
</evidence>
<organism evidence="6 7">
    <name type="scientific">Dactylosporangium sucinum</name>
    <dbReference type="NCBI Taxonomy" id="1424081"/>
    <lineage>
        <taxon>Bacteria</taxon>
        <taxon>Bacillati</taxon>
        <taxon>Actinomycetota</taxon>
        <taxon>Actinomycetes</taxon>
        <taxon>Micromonosporales</taxon>
        <taxon>Micromonosporaceae</taxon>
        <taxon>Dactylosporangium</taxon>
    </lineage>
</organism>
<feature type="domain" description="HTH arsR-type" evidence="5">
    <location>
        <begin position="31"/>
        <end position="107"/>
    </location>
</feature>
<evidence type="ECO:0000259" key="5">
    <source>
        <dbReference type="SMART" id="SM00418"/>
    </source>
</evidence>